<organism evidence="3 4">
    <name type="scientific">Trichechus manatus latirostris</name>
    <name type="common">Florida manatee</name>
    <dbReference type="NCBI Taxonomy" id="127582"/>
    <lineage>
        <taxon>Eukaryota</taxon>
        <taxon>Metazoa</taxon>
        <taxon>Chordata</taxon>
        <taxon>Craniata</taxon>
        <taxon>Vertebrata</taxon>
        <taxon>Euteleostomi</taxon>
        <taxon>Mammalia</taxon>
        <taxon>Eutheria</taxon>
        <taxon>Afrotheria</taxon>
        <taxon>Sirenia</taxon>
        <taxon>Trichechidae</taxon>
        <taxon>Trichechus</taxon>
    </lineage>
</organism>
<sequence>MVKVQASLTFSDVAVEFTWQEWQLLDTAQKDLYRDVMLENYGNLVSVGYEVSKPDALSRLERGEQPWTVLDESHSRTFSGLKGDMEREELLHGRQQEMVVMEDNERWQHSSSKRNSGMRQLEQETGVRWLRWGLLTHGAESCNSCPRRPRAGPSRAQRQQGPEQGPAAKGEKKLS</sequence>
<dbReference type="SUPFAM" id="SSF109640">
    <property type="entry name" value="KRAB domain (Kruppel-associated box)"/>
    <property type="match status" value="1"/>
</dbReference>
<evidence type="ECO:0000259" key="2">
    <source>
        <dbReference type="PROSITE" id="PS50805"/>
    </source>
</evidence>
<accession>A0A2Y9RA17</accession>
<name>A0A2Y9RA17_TRIMA</name>
<dbReference type="InterPro" id="IPR001909">
    <property type="entry name" value="KRAB"/>
</dbReference>
<dbReference type="PANTHER" id="PTHR23232">
    <property type="entry name" value="KRAB DOMAIN C2H2 ZINC FINGER"/>
    <property type="match status" value="1"/>
</dbReference>
<dbReference type="RefSeq" id="XP_023592205.1">
    <property type="nucleotide sequence ID" value="XM_023736437.1"/>
</dbReference>
<dbReference type="Gene3D" id="6.10.140.140">
    <property type="match status" value="1"/>
</dbReference>
<dbReference type="PANTHER" id="PTHR23232:SF168">
    <property type="entry name" value="KRAB DOMAIN-CONTAINING PROTEIN"/>
    <property type="match status" value="1"/>
</dbReference>
<feature type="region of interest" description="Disordered" evidence="1">
    <location>
        <begin position="139"/>
        <end position="175"/>
    </location>
</feature>
<evidence type="ECO:0000313" key="4">
    <source>
        <dbReference type="RefSeq" id="XP_023592205.1"/>
    </source>
</evidence>
<dbReference type="InterPro" id="IPR050169">
    <property type="entry name" value="Krueppel_C2H2_ZnF"/>
</dbReference>
<evidence type="ECO:0000313" key="3">
    <source>
        <dbReference type="Proteomes" id="UP000248480"/>
    </source>
</evidence>
<dbReference type="AlphaFoldDB" id="A0A2Y9RA17"/>
<dbReference type="Proteomes" id="UP000248480">
    <property type="component" value="Unplaced"/>
</dbReference>
<dbReference type="Pfam" id="PF01352">
    <property type="entry name" value="KRAB"/>
    <property type="match status" value="1"/>
</dbReference>
<reference evidence="4" key="1">
    <citation type="submission" date="2025-08" db="UniProtKB">
        <authorList>
            <consortium name="RefSeq"/>
        </authorList>
    </citation>
    <scope>IDENTIFICATION</scope>
</reference>
<evidence type="ECO:0000256" key="1">
    <source>
        <dbReference type="SAM" id="MobiDB-lite"/>
    </source>
</evidence>
<dbReference type="SMART" id="SM00349">
    <property type="entry name" value="KRAB"/>
    <property type="match status" value="1"/>
</dbReference>
<dbReference type="CDD" id="cd07765">
    <property type="entry name" value="KRAB_A-box"/>
    <property type="match status" value="1"/>
</dbReference>
<dbReference type="PROSITE" id="PS50805">
    <property type="entry name" value="KRAB"/>
    <property type="match status" value="1"/>
</dbReference>
<dbReference type="GeneID" id="105756570"/>
<proteinExistence type="predicted"/>
<dbReference type="GO" id="GO:0006355">
    <property type="term" value="P:regulation of DNA-templated transcription"/>
    <property type="evidence" value="ECO:0007669"/>
    <property type="project" value="InterPro"/>
</dbReference>
<gene>
    <name evidence="4" type="primary">LOC105756570</name>
</gene>
<protein>
    <submittedName>
        <fullName evidence="4">Zinc finger protein 649-like isoform X5</fullName>
    </submittedName>
</protein>
<keyword evidence="3" id="KW-1185">Reference proteome</keyword>
<feature type="domain" description="KRAB" evidence="2">
    <location>
        <begin position="8"/>
        <end position="79"/>
    </location>
</feature>
<dbReference type="InterPro" id="IPR036051">
    <property type="entry name" value="KRAB_dom_sf"/>
</dbReference>